<proteinExistence type="inferred from homology"/>
<dbReference type="Proteomes" id="UP000327157">
    <property type="component" value="Chromosome 9"/>
</dbReference>
<dbReference type="InterPro" id="IPR038716">
    <property type="entry name" value="P1/P2_N_sf"/>
</dbReference>
<comment type="caution">
    <text evidence="5">The sequence shown here is derived from an EMBL/GenBank/DDBJ whole genome shotgun (WGS) entry which is preliminary data.</text>
</comment>
<evidence type="ECO:0000313" key="5">
    <source>
        <dbReference type="EMBL" id="KAB2614006.1"/>
    </source>
</evidence>
<keyword evidence="6" id="KW-1185">Reference proteome</keyword>
<evidence type="ECO:0000313" key="6">
    <source>
        <dbReference type="Proteomes" id="UP000327157"/>
    </source>
</evidence>
<comment type="similarity">
    <text evidence="1">Belongs to the eukaryotic ribosomal protein P1/P2 family.</text>
</comment>
<keyword evidence="3 5" id="KW-0689">Ribosomal protein</keyword>
<evidence type="ECO:0000256" key="2">
    <source>
        <dbReference type="ARBA" id="ARBA00011266"/>
    </source>
</evidence>
<gene>
    <name evidence="5" type="ORF">D8674_036322</name>
</gene>
<protein>
    <submittedName>
        <fullName evidence="5">60S acidic ribosomal protein P2-2-like</fullName>
    </submittedName>
</protein>
<evidence type="ECO:0000256" key="3">
    <source>
        <dbReference type="ARBA" id="ARBA00022980"/>
    </source>
</evidence>
<dbReference type="AlphaFoldDB" id="A0A5N5GEU1"/>
<keyword evidence="4" id="KW-0687">Ribonucleoprotein</keyword>
<organism evidence="5 6">
    <name type="scientific">Pyrus ussuriensis x Pyrus communis</name>
    <dbReference type="NCBI Taxonomy" id="2448454"/>
    <lineage>
        <taxon>Eukaryota</taxon>
        <taxon>Viridiplantae</taxon>
        <taxon>Streptophyta</taxon>
        <taxon>Embryophyta</taxon>
        <taxon>Tracheophyta</taxon>
        <taxon>Spermatophyta</taxon>
        <taxon>Magnoliopsida</taxon>
        <taxon>eudicotyledons</taxon>
        <taxon>Gunneridae</taxon>
        <taxon>Pentapetalae</taxon>
        <taxon>rosids</taxon>
        <taxon>fabids</taxon>
        <taxon>Rosales</taxon>
        <taxon>Rosaceae</taxon>
        <taxon>Amygdaloideae</taxon>
        <taxon>Maleae</taxon>
        <taxon>Pyrus</taxon>
    </lineage>
</organism>
<evidence type="ECO:0000256" key="1">
    <source>
        <dbReference type="ARBA" id="ARBA00005436"/>
    </source>
</evidence>
<name>A0A5N5GEU1_9ROSA</name>
<dbReference type="GO" id="GO:0005840">
    <property type="term" value="C:ribosome"/>
    <property type="evidence" value="ECO:0007669"/>
    <property type="project" value="UniProtKB-KW"/>
</dbReference>
<dbReference type="Gene3D" id="1.10.10.1410">
    <property type="match status" value="1"/>
</dbReference>
<sequence length="128" mass="14111">MKVVAAYLLAVLGGKTTPTAEDIKDILGFEARSKLCKHVTDAKHGHGDKSVVTVCDRDWESIQFANSDKDLDVYDHIVQENIEDNHALTVEDQGDNIPGDDTTEHQLQRVMHSLAAILNDIPSHGHNT</sequence>
<dbReference type="EMBL" id="SMOL01000458">
    <property type="protein sequence ID" value="KAB2614006.1"/>
    <property type="molecule type" value="Genomic_DNA"/>
</dbReference>
<accession>A0A5N5GEU1</accession>
<evidence type="ECO:0000256" key="4">
    <source>
        <dbReference type="ARBA" id="ARBA00023274"/>
    </source>
</evidence>
<reference evidence="5 6" key="3">
    <citation type="submission" date="2019-11" db="EMBL/GenBank/DDBJ databases">
        <title>A de novo genome assembly of a pear dwarfing rootstock.</title>
        <authorList>
            <person name="Wang F."/>
            <person name="Wang J."/>
            <person name="Li S."/>
            <person name="Zhang Y."/>
            <person name="Fang M."/>
            <person name="Ma L."/>
            <person name="Zhao Y."/>
            <person name="Jiang S."/>
        </authorList>
    </citation>
    <scope>NUCLEOTIDE SEQUENCE [LARGE SCALE GENOMIC DNA]</scope>
    <source>
        <strain evidence="5">S2</strain>
        <tissue evidence="5">Leaf</tissue>
    </source>
</reference>
<reference evidence="6" key="2">
    <citation type="submission" date="2019-10" db="EMBL/GenBank/DDBJ databases">
        <title>A de novo genome assembly of a pear dwarfing rootstock.</title>
        <authorList>
            <person name="Wang F."/>
            <person name="Wang J."/>
            <person name="Li S."/>
            <person name="Zhang Y."/>
            <person name="Fang M."/>
            <person name="Ma L."/>
            <person name="Zhao Y."/>
            <person name="Jiang S."/>
        </authorList>
    </citation>
    <scope>NUCLEOTIDE SEQUENCE [LARGE SCALE GENOMIC DNA]</scope>
</reference>
<dbReference type="GO" id="GO:1990904">
    <property type="term" value="C:ribonucleoprotein complex"/>
    <property type="evidence" value="ECO:0007669"/>
    <property type="project" value="UniProtKB-KW"/>
</dbReference>
<reference evidence="5 6" key="1">
    <citation type="submission" date="2019-09" db="EMBL/GenBank/DDBJ databases">
        <authorList>
            <person name="Ou C."/>
        </authorList>
    </citation>
    <scope>NUCLEOTIDE SEQUENCE [LARGE SCALE GENOMIC DNA]</scope>
    <source>
        <strain evidence="5">S2</strain>
        <tissue evidence="5">Leaf</tissue>
    </source>
</reference>
<comment type="subunit">
    <text evidence="2">P1 and P2 exist as dimers at the large ribosomal subunit.</text>
</comment>